<dbReference type="InterPro" id="IPR006143">
    <property type="entry name" value="RND_pump_MFP"/>
</dbReference>
<evidence type="ECO:0000256" key="2">
    <source>
        <dbReference type="SAM" id="Coils"/>
    </source>
</evidence>
<dbReference type="AlphaFoldDB" id="A0AAE7BBR2"/>
<dbReference type="InterPro" id="IPR058625">
    <property type="entry name" value="MdtA-like_BSH"/>
</dbReference>
<protein>
    <submittedName>
        <fullName evidence="7">RND family efflux system, membrane fusion protein</fullName>
    </submittedName>
</protein>
<feature type="domain" description="Multidrug resistance protein MdtA-like beta-barrel" evidence="5">
    <location>
        <begin position="212"/>
        <end position="290"/>
    </location>
</feature>
<evidence type="ECO:0000259" key="4">
    <source>
        <dbReference type="Pfam" id="PF25917"/>
    </source>
</evidence>
<gene>
    <name evidence="7" type="ORF">AVENP_2101</name>
</gene>
<dbReference type="GO" id="GO:0046677">
    <property type="term" value="P:response to antibiotic"/>
    <property type="evidence" value="ECO:0007669"/>
    <property type="project" value="TreeGrafter"/>
</dbReference>
<dbReference type="GO" id="GO:0022857">
    <property type="term" value="F:transmembrane transporter activity"/>
    <property type="evidence" value="ECO:0007669"/>
    <property type="project" value="InterPro"/>
</dbReference>
<evidence type="ECO:0000259" key="6">
    <source>
        <dbReference type="Pfam" id="PF25989"/>
    </source>
</evidence>
<dbReference type="Gene3D" id="2.40.50.100">
    <property type="match status" value="1"/>
</dbReference>
<feature type="domain" description="Multidrug resistance protein MdtA-like alpha-helical hairpin" evidence="3">
    <location>
        <begin position="105"/>
        <end position="174"/>
    </location>
</feature>
<dbReference type="PANTHER" id="PTHR30158">
    <property type="entry name" value="ACRA/E-RELATED COMPONENT OF DRUG EFFLUX TRANSPORTER"/>
    <property type="match status" value="1"/>
</dbReference>
<feature type="domain" description="YknX-like C-terminal permuted SH3-like" evidence="6">
    <location>
        <begin position="300"/>
        <end position="358"/>
    </location>
</feature>
<dbReference type="GO" id="GO:0005886">
    <property type="term" value="C:plasma membrane"/>
    <property type="evidence" value="ECO:0007669"/>
    <property type="project" value="TreeGrafter"/>
</dbReference>
<dbReference type="InterPro" id="IPR058624">
    <property type="entry name" value="MdtA-like_HH"/>
</dbReference>
<keyword evidence="8" id="KW-1185">Reference proteome</keyword>
<dbReference type="Pfam" id="PF25917">
    <property type="entry name" value="BSH_RND"/>
    <property type="match status" value="1"/>
</dbReference>
<dbReference type="Pfam" id="PF25876">
    <property type="entry name" value="HH_MFP_RND"/>
    <property type="match status" value="1"/>
</dbReference>
<dbReference type="SUPFAM" id="SSF111369">
    <property type="entry name" value="HlyD-like secretion proteins"/>
    <property type="match status" value="1"/>
</dbReference>
<evidence type="ECO:0000259" key="3">
    <source>
        <dbReference type="Pfam" id="PF25876"/>
    </source>
</evidence>
<dbReference type="EMBL" id="CP053840">
    <property type="protein sequence ID" value="QKF67635.1"/>
    <property type="molecule type" value="Genomic_DNA"/>
</dbReference>
<evidence type="ECO:0000259" key="5">
    <source>
        <dbReference type="Pfam" id="PF25944"/>
    </source>
</evidence>
<dbReference type="GO" id="GO:0030313">
    <property type="term" value="C:cell envelope"/>
    <property type="evidence" value="ECO:0007669"/>
    <property type="project" value="UniProtKB-SubCell"/>
</dbReference>
<dbReference type="Gene3D" id="1.10.287.470">
    <property type="entry name" value="Helix hairpin bin"/>
    <property type="match status" value="1"/>
</dbReference>
<organism evidence="7 8">
    <name type="scientific">Arcobacter venerupis</name>
    <dbReference type="NCBI Taxonomy" id="1054033"/>
    <lineage>
        <taxon>Bacteria</taxon>
        <taxon>Pseudomonadati</taxon>
        <taxon>Campylobacterota</taxon>
        <taxon>Epsilonproteobacteria</taxon>
        <taxon>Campylobacterales</taxon>
        <taxon>Arcobacteraceae</taxon>
        <taxon>Arcobacter</taxon>
    </lineage>
</organism>
<sequence>MIKQNEILFSGKRIIATAFILLGLNTLYAEEKAPMPALPVQAFKIENKISTTTKTYPSIIKSSEEVDVMARVKGILVEKYFNEGDFVKKGTLLYKIEQNTYLANLNVAKANLKTAEANFKKAKKDYERSNSLIKTKSISVQQYDEYTYSYENALAQVESAKASLENAQIQFDYTKIYAPIDGIVGIRKTDVGNLVGSNDADSLLLTITNTNPVYAEFSLTKDDVTRYIDQIKNKTVKINLLTSNKTYEEGVIDYIAPKIDSNTDTLFLRAKFKNENNSILIGEFGKVEVQNLNLGKVYIIPENAILKTSQGSFVYVIEDSIAKLRPVTTGILVKEGIAIESGLNENDQIVISNMAKLRPDTKIQIINQEK</sequence>
<dbReference type="Gene3D" id="2.40.30.170">
    <property type="match status" value="1"/>
</dbReference>
<dbReference type="KEGG" id="avp:AVENP_2101"/>
<dbReference type="RefSeq" id="WP_128359460.1">
    <property type="nucleotide sequence ID" value="NZ_CP053840.1"/>
</dbReference>
<proteinExistence type="inferred from homology"/>
<reference evidence="7 8" key="1">
    <citation type="submission" date="2020-05" db="EMBL/GenBank/DDBJ databases">
        <title>Complete genome sequencing of Campylobacter and Arcobacter type strains.</title>
        <authorList>
            <person name="Miller W.G."/>
            <person name="Yee E."/>
        </authorList>
    </citation>
    <scope>NUCLEOTIDE SEQUENCE [LARGE SCALE GENOMIC DNA]</scope>
    <source>
        <strain evidence="7 8">LMG 26156</strain>
    </source>
</reference>
<name>A0AAE7BBR2_9BACT</name>
<feature type="domain" description="Multidrug resistance protein MdtA-like barrel-sandwich hybrid" evidence="4">
    <location>
        <begin position="65"/>
        <end position="206"/>
    </location>
</feature>
<dbReference type="InterPro" id="IPR058626">
    <property type="entry name" value="MdtA-like_b-barrel"/>
</dbReference>
<comment type="similarity">
    <text evidence="1">Belongs to the membrane fusion protein (MFP) (TC 8.A.1) family.</text>
</comment>
<evidence type="ECO:0000313" key="8">
    <source>
        <dbReference type="Proteomes" id="UP000503482"/>
    </source>
</evidence>
<accession>A0AAE7BBR2</accession>
<dbReference type="Gene3D" id="2.40.420.20">
    <property type="match status" value="1"/>
</dbReference>
<evidence type="ECO:0000313" key="7">
    <source>
        <dbReference type="EMBL" id="QKF67635.1"/>
    </source>
</evidence>
<dbReference type="InterPro" id="IPR058637">
    <property type="entry name" value="YknX-like_C"/>
</dbReference>
<evidence type="ECO:0000256" key="1">
    <source>
        <dbReference type="ARBA" id="ARBA00009477"/>
    </source>
</evidence>
<dbReference type="Pfam" id="PF25989">
    <property type="entry name" value="YknX_C"/>
    <property type="match status" value="1"/>
</dbReference>
<feature type="coiled-coil region" evidence="2">
    <location>
        <begin position="105"/>
        <end position="170"/>
    </location>
</feature>
<dbReference type="Proteomes" id="UP000503482">
    <property type="component" value="Chromosome"/>
</dbReference>
<dbReference type="NCBIfam" id="TIGR01730">
    <property type="entry name" value="RND_mfp"/>
    <property type="match status" value="1"/>
</dbReference>
<keyword evidence="2" id="KW-0175">Coiled coil</keyword>
<dbReference type="Pfam" id="PF25944">
    <property type="entry name" value="Beta-barrel_RND"/>
    <property type="match status" value="1"/>
</dbReference>